<dbReference type="EMBL" id="JALLPB020000668">
    <property type="protein sequence ID" value="KAL3807169.1"/>
    <property type="molecule type" value="Genomic_DNA"/>
</dbReference>
<keyword evidence="4" id="KW-1185">Reference proteome</keyword>
<dbReference type="PANTHER" id="PTHR10672:SF3">
    <property type="entry name" value="PROTEIN HU-LI TAI SHAO"/>
    <property type="match status" value="1"/>
</dbReference>
<feature type="domain" description="Class II aldolase/adducin N-terminal" evidence="2">
    <location>
        <begin position="89"/>
        <end position="289"/>
    </location>
</feature>
<protein>
    <recommendedName>
        <fullName evidence="2">Class II aldolase/adducin N-terminal domain-containing protein</fullName>
    </recommendedName>
</protein>
<reference evidence="3 4" key="1">
    <citation type="submission" date="2024-10" db="EMBL/GenBank/DDBJ databases">
        <title>Updated reference genomes for cyclostephanoid diatoms.</title>
        <authorList>
            <person name="Roberts W.R."/>
            <person name="Alverson A.J."/>
        </authorList>
    </citation>
    <scope>NUCLEOTIDE SEQUENCE [LARGE SCALE GENOMIC DNA]</scope>
    <source>
        <strain evidence="3 4">AJA228-03</strain>
    </source>
</reference>
<name>A0ABD3R3A0_9STRA</name>
<keyword evidence="1" id="KW-0732">Signal</keyword>
<evidence type="ECO:0000313" key="3">
    <source>
        <dbReference type="EMBL" id="KAL3807169.1"/>
    </source>
</evidence>
<dbReference type="InterPro" id="IPR051017">
    <property type="entry name" value="Aldolase-II_Adducin_sf"/>
</dbReference>
<dbReference type="Gene3D" id="3.40.225.10">
    <property type="entry name" value="Class II aldolase/adducin N-terminal domain"/>
    <property type="match status" value="1"/>
</dbReference>
<dbReference type="AlphaFoldDB" id="A0ABD3R3A0"/>
<evidence type="ECO:0000313" key="4">
    <source>
        <dbReference type="Proteomes" id="UP001530377"/>
    </source>
</evidence>
<proteinExistence type="predicted"/>
<dbReference type="Proteomes" id="UP001530377">
    <property type="component" value="Unassembled WGS sequence"/>
</dbReference>
<dbReference type="SMART" id="SM01007">
    <property type="entry name" value="Aldolase_II"/>
    <property type="match status" value="1"/>
</dbReference>
<accession>A0ABD3R3A0</accession>
<evidence type="ECO:0000256" key="1">
    <source>
        <dbReference type="SAM" id="SignalP"/>
    </source>
</evidence>
<dbReference type="InterPro" id="IPR001303">
    <property type="entry name" value="Aldolase_II/adducin_N"/>
</dbReference>
<dbReference type="InterPro" id="IPR036409">
    <property type="entry name" value="Aldolase_II/adducin_N_sf"/>
</dbReference>
<feature type="chain" id="PRO_5044806995" description="Class II aldolase/adducin N-terminal domain-containing protein" evidence="1">
    <location>
        <begin position="21"/>
        <end position="360"/>
    </location>
</feature>
<organism evidence="3 4">
    <name type="scientific">Cyclostephanos tholiformis</name>
    <dbReference type="NCBI Taxonomy" id="382380"/>
    <lineage>
        <taxon>Eukaryota</taxon>
        <taxon>Sar</taxon>
        <taxon>Stramenopiles</taxon>
        <taxon>Ochrophyta</taxon>
        <taxon>Bacillariophyta</taxon>
        <taxon>Coscinodiscophyceae</taxon>
        <taxon>Thalassiosirophycidae</taxon>
        <taxon>Stephanodiscales</taxon>
        <taxon>Stephanodiscaceae</taxon>
        <taxon>Cyclostephanos</taxon>
    </lineage>
</organism>
<comment type="caution">
    <text evidence="3">The sequence shown here is derived from an EMBL/GenBank/DDBJ whole genome shotgun (WGS) entry which is preliminary data.</text>
</comment>
<dbReference type="PANTHER" id="PTHR10672">
    <property type="entry name" value="ADDUCIN"/>
    <property type="match status" value="1"/>
</dbReference>
<dbReference type="SUPFAM" id="SSF53639">
    <property type="entry name" value="AraD/HMP-PK domain-like"/>
    <property type="match status" value="1"/>
</dbReference>
<gene>
    <name evidence="3" type="ORF">ACHAXA_011370</name>
</gene>
<sequence length="360" mass="40072">MHHSSLAAFVTAITSPLSAATSAETSFVHPAAVYPSRFRVTDRRGQHDVTQEPATYTENVDESNTLNTYPEIPIDLVDCFSPMEWKQRCALAVSYRIAYLHDWHENIFNHITLKVHGSDQETDGPHFLLNDFGLGFDEITACNLLKVNLDGVIVNQPAPIPANRRTINRGKGRVFKPGFVLHSALHAAREDVHAIWHGHDLDATAVSQTTFGILPLSQEATYALSKGISYHPFEGSANDMSEQPRLVQNLGPTNQILMLEDHGPIVACPTIEEAFAGMYFLTRACKFQIKSLSAVGGDLRKIHMPSAETLDEMFRRMDKFDDAPSSEESDNKFAHDTPGLMFAYARRSAENEFGSYSIYT</sequence>
<feature type="signal peptide" evidence="1">
    <location>
        <begin position="1"/>
        <end position="20"/>
    </location>
</feature>
<dbReference type="Pfam" id="PF00596">
    <property type="entry name" value="Aldolase_II"/>
    <property type="match status" value="1"/>
</dbReference>
<evidence type="ECO:0000259" key="2">
    <source>
        <dbReference type="SMART" id="SM01007"/>
    </source>
</evidence>